<dbReference type="Gene3D" id="2.30.29.30">
    <property type="entry name" value="Pleckstrin-homology domain (PH domain)/Phosphotyrosine-binding domain (PTB)"/>
    <property type="match status" value="1"/>
</dbReference>
<dbReference type="SUPFAM" id="SSF48065">
    <property type="entry name" value="DBL homology domain (DH-domain)"/>
    <property type="match status" value="1"/>
</dbReference>
<dbReference type="RefSeq" id="XP_068074652.1">
    <property type="nucleotide sequence ID" value="XM_068218551.1"/>
</dbReference>
<dbReference type="InterPro" id="IPR018159">
    <property type="entry name" value="Spectrin/alpha-actinin"/>
</dbReference>
<evidence type="ECO:0000313" key="11">
    <source>
        <dbReference type="RefSeq" id="XP_068079741.1"/>
    </source>
</evidence>
<feature type="region of interest" description="Disordered" evidence="5">
    <location>
        <begin position="1056"/>
        <end position="1104"/>
    </location>
</feature>
<evidence type="ECO:0000313" key="12">
    <source>
        <dbReference type="ZFIN" id="ZDB-GENE-081104-416"/>
    </source>
</evidence>
<feature type="domain" description="DH" evidence="7">
    <location>
        <begin position="598"/>
        <end position="778"/>
    </location>
</feature>
<dbReference type="PANTHER" id="PTHR22826:SF115">
    <property type="entry name" value="GUANINE NUCLEOTIDE EXCHANGE FACTOR DBS"/>
    <property type="match status" value="1"/>
</dbReference>
<feature type="domain" description="PH" evidence="6">
    <location>
        <begin position="796"/>
        <end position="912"/>
    </location>
</feature>
<dbReference type="CDD" id="cd00170">
    <property type="entry name" value="SEC14"/>
    <property type="match status" value="1"/>
</dbReference>
<evidence type="ECO:0000256" key="4">
    <source>
        <dbReference type="SAM" id="Coils"/>
    </source>
</evidence>
<gene>
    <name evidence="10 11 12" type="primary">mcf2lb</name>
</gene>
<dbReference type="PROSITE" id="PS50191">
    <property type="entry name" value="CRAL_TRIO"/>
    <property type="match status" value="1"/>
</dbReference>
<feature type="compositionally biased region" description="Polar residues" evidence="5">
    <location>
        <begin position="929"/>
        <end position="949"/>
    </location>
</feature>
<dbReference type="SMART" id="SM00233">
    <property type="entry name" value="PH"/>
    <property type="match status" value="1"/>
</dbReference>
<evidence type="ECO:0000256" key="5">
    <source>
        <dbReference type="SAM" id="MobiDB-lite"/>
    </source>
</evidence>
<dbReference type="Gene3D" id="1.20.900.10">
    <property type="entry name" value="Dbl homology (DH) domain"/>
    <property type="match status" value="1"/>
</dbReference>
<evidence type="ECO:0000259" key="8">
    <source>
        <dbReference type="PROSITE" id="PS50191"/>
    </source>
</evidence>
<dbReference type="GO" id="GO:0048883">
    <property type="term" value="P:neuromast primordium migration"/>
    <property type="evidence" value="ECO:0000315"/>
    <property type="project" value="ZFIN"/>
</dbReference>
<dbReference type="AlphaFoldDB" id="A0AB32U0Y8"/>
<dbReference type="InterPro" id="IPR035899">
    <property type="entry name" value="DBL_dom_sf"/>
</dbReference>
<evidence type="ECO:0000256" key="2">
    <source>
        <dbReference type="ARBA" id="ARBA00022658"/>
    </source>
</evidence>
<evidence type="ECO:0000313" key="10">
    <source>
        <dbReference type="RefSeq" id="XP_068074652.1"/>
    </source>
</evidence>
<evidence type="ECO:0000259" key="6">
    <source>
        <dbReference type="PROSITE" id="PS50003"/>
    </source>
</evidence>
<dbReference type="SMART" id="SM00150">
    <property type="entry name" value="SPEC"/>
    <property type="match status" value="1"/>
</dbReference>
<dbReference type="InterPro" id="IPR000219">
    <property type="entry name" value="DH_dom"/>
</dbReference>
<name>A0AB32U0Y8_DANRE</name>
<dbReference type="AGR" id="ZFIN:ZDB-GENE-081104-416"/>
<dbReference type="GO" id="GO:0035556">
    <property type="term" value="P:intracellular signal transduction"/>
    <property type="evidence" value="ECO:0007669"/>
    <property type="project" value="InterPro"/>
</dbReference>
<dbReference type="Pfam" id="PF22697">
    <property type="entry name" value="SOS1_NGEF_PH"/>
    <property type="match status" value="1"/>
</dbReference>
<accession>A0AB32U0Y8</accession>
<dbReference type="PROSITE" id="PS50003">
    <property type="entry name" value="PH_DOMAIN"/>
    <property type="match status" value="1"/>
</dbReference>
<feature type="compositionally biased region" description="Basic and acidic residues" evidence="5">
    <location>
        <begin position="950"/>
        <end position="976"/>
    </location>
</feature>
<dbReference type="PROSITE" id="PS50010">
    <property type="entry name" value="DH_2"/>
    <property type="match status" value="1"/>
</dbReference>
<dbReference type="Gene3D" id="1.20.58.60">
    <property type="match status" value="1"/>
</dbReference>
<dbReference type="Proteomes" id="UP000000437">
    <property type="component" value="Chromosome 9"/>
</dbReference>
<feature type="domain" description="CRAL-TRIO" evidence="8">
    <location>
        <begin position="44"/>
        <end position="197"/>
    </location>
</feature>
<keyword evidence="2" id="KW-0344">Guanine-nucleotide releasing factor</keyword>
<keyword evidence="4" id="KW-0175">Coiled coil</keyword>
<feature type="compositionally biased region" description="Acidic residues" evidence="5">
    <location>
        <begin position="1070"/>
        <end position="1084"/>
    </location>
</feature>
<dbReference type="InterPro" id="IPR001331">
    <property type="entry name" value="GDS_CDC24_CS"/>
</dbReference>
<dbReference type="InterPro" id="IPR011993">
    <property type="entry name" value="PH-like_dom_sf"/>
</dbReference>
<dbReference type="SUPFAM" id="SSF46966">
    <property type="entry name" value="Spectrin repeat"/>
    <property type="match status" value="2"/>
</dbReference>
<feature type="compositionally biased region" description="Basic and acidic residues" evidence="5">
    <location>
        <begin position="996"/>
        <end position="1005"/>
    </location>
</feature>
<dbReference type="FunFam" id="2.30.29.30:FF:000078">
    <property type="entry name" value="Guanine nucleotide exchange factor DBS"/>
    <property type="match status" value="1"/>
</dbReference>
<reference evidence="9" key="1">
    <citation type="journal article" date="2013" name="Nature">
        <title>The zebrafish reference genome sequence and its relationship to the human genome.</title>
        <authorList>
            <consortium name="Genome Reference Consortium Zebrafish"/>
            <person name="Howe K."/>
            <person name="Clark M.D."/>
            <person name="Torroja C.F."/>
            <person name="Torrance J."/>
            <person name="Berthelot C."/>
            <person name="Muffato M."/>
            <person name="Collins J.E."/>
            <person name="Humphray S."/>
            <person name="McLaren K."/>
            <person name="Matthews L."/>
            <person name="McLaren S."/>
            <person name="Sealy I."/>
            <person name="Caccamo M."/>
            <person name="Churcher C."/>
            <person name="Scott C."/>
            <person name="Barrett J.C."/>
            <person name="Koch R."/>
            <person name="Rauch G.J."/>
            <person name="White S."/>
            <person name="Chow W."/>
            <person name="Kilian B."/>
            <person name="Quintais L.T."/>
            <person name="Guerra-Assuncao J.A."/>
            <person name="Zhou Y."/>
            <person name="Gu Y."/>
            <person name="Yen J."/>
            <person name="Vogel J.H."/>
            <person name="Eyre T."/>
            <person name="Redmond S."/>
            <person name="Banerjee R."/>
            <person name="Chi J."/>
            <person name="Fu B."/>
            <person name="Langley E."/>
            <person name="Maguire S.F."/>
            <person name="Laird G.K."/>
            <person name="Lloyd D."/>
            <person name="Kenyon E."/>
            <person name="Donaldson S."/>
            <person name="Sehra H."/>
            <person name="Almeida-King J."/>
            <person name="Loveland J."/>
            <person name="Trevanion S."/>
            <person name="Jones M."/>
            <person name="Quail M."/>
            <person name="Willey D."/>
            <person name="Hunt A."/>
            <person name="Burton J."/>
            <person name="Sims S."/>
            <person name="McLay K."/>
            <person name="Plumb B."/>
            <person name="Davis J."/>
            <person name="Clee C."/>
            <person name="Oliver K."/>
            <person name="Clark R."/>
            <person name="Riddle C."/>
            <person name="Elliot D."/>
            <person name="Eliott D."/>
            <person name="Threadgold G."/>
            <person name="Harden G."/>
            <person name="Ware D."/>
            <person name="Begum S."/>
            <person name="Mortimore B."/>
            <person name="Mortimer B."/>
            <person name="Kerry G."/>
            <person name="Heath P."/>
            <person name="Phillimore B."/>
            <person name="Tracey A."/>
            <person name="Corby N."/>
            <person name="Dunn M."/>
            <person name="Johnson C."/>
            <person name="Wood J."/>
            <person name="Clark S."/>
            <person name="Pelan S."/>
            <person name="Griffiths G."/>
            <person name="Smith M."/>
            <person name="Glithero R."/>
            <person name="Howden P."/>
            <person name="Barker N."/>
            <person name="Lloyd C."/>
            <person name="Stevens C."/>
            <person name="Harley J."/>
            <person name="Holt K."/>
            <person name="Panagiotidis G."/>
            <person name="Lovell J."/>
            <person name="Beasley H."/>
            <person name="Henderson C."/>
            <person name="Gordon D."/>
            <person name="Auger K."/>
            <person name="Wright D."/>
            <person name="Collins J."/>
            <person name="Raisen C."/>
            <person name="Dyer L."/>
            <person name="Leung K."/>
            <person name="Robertson L."/>
            <person name="Ambridge K."/>
            <person name="Leongamornlert D."/>
            <person name="McGuire S."/>
            <person name="Gilderthorp R."/>
            <person name="Griffiths C."/>
            <person name="Manthravadi D."/>
            <person name="Nichol S."/>
            <person name="Barker G."/>
            <person name="Whitehead S."/>
            <person name="Kay M."/>
            <person name="Brown J."/>
            <person name="Murnane C."/>
            <person name="Gray E."/>
            <person name="Humphries M."/>
            <person name="Sycamore N."/>
            <person name="Barker D."/>
            <person name="Saunders D."/>
            <person name="Wallis J."/>
            <person name="Babbage A."/>
            <person name="Hammond S."/>
            <person name="Mashreghi-Mohammadi M."/>
            <person name="Barr L."/>
            <person name="Martin S."/>
            <person name="Wray P."/>
            <person name="Ellington A."/>
            <person name="Matthews N."/>
            <person name="Ellwood M."/>
            <person name="Woodmansey R."/>
            <person name="Clark G."/>
            <person name="Cooper J."/>
            <person name="Cooper J."/>
            <person name="Tromans A."/>
            <person name="Grafham D."/>
            <person name="Skuce C."/>
            <person name="Pandian R."/>
            <person name="Andrews R."/>
            <person name="Harrison E."/>
            <person name="Kimberley A."/>
            <person name="Garnett J."/>
            <person name="Fosker N."/>
            <person name="Hall R."/>
            <person name="Garner P."/>
            <person name="Kelly D."/>
            <person name="Bird C."/>
            <person name="Palmer S."/>
            <person name="Gehring I."/>
            <person name="Berger A."/>
            <person name="Dooley C.M."/>
            <person name="Ersan-Urun Z."/>
            <person name="Eser C."/>
            <person name="Geiger H."/>
            <person name="Geisler M."/>
            <person name="Karotki L."/>
            <person name="Kirn A."/>
            <person name="Konantz J."/>
            <person name="Konantz M."/>
            <person name="Oberlander M."/>
            <person name="Rudolph-Geiger S."/>
            <person name="Teucke M."/>
            <person name="Lanz C."/>
            <person name="Raddatz G."/>
            <person name="Osoegawa K."/>
            <person name="Zhu B."/>
            <person name="Rapp A."/>
            <person name="Widaa S."/>
            <person name="Langford C."/>
            <person name="Yang F."/>
            <person name="Schuster S.C."/>
            <person name="Carter N.P."/>
            <person name="Harrow J."/>
            <person name="Ning Z."/>
            <person name="Herrero J."/>
            <person name="Searle S.M."/>
            <person name="Enright A."/>
            <person name="Geisler R."/>
            <person name="Plasterk R.H."/>
            <person name="Lee C."/>
            <person name="Westerfield M."/>
            <person name="de Jong P.J."/>
            <person name="Zon L.I."/>
            <person name="Postlethwait J.H."/>
            <person name="Nusslein-Volhard C."/>
            <person name="Hubbard T.J."/>
            <person name="Roest Crollius H."/>
            <person name="Rogers J."/>
            <person name="Stemple D.L."/>
        </authorList>
    </citation>
    <scope>NUCLEOTIDE SEQUENCE [LARGE SCALE GENOMIC DNA]</scope>
    <source>
        <strain evidence="9">Tuebingen</strain>
    </source>
</reference>
<organism evidence="9 11">
    <name type="scientific">Danio rerio</name>
    <name type="common">Zebrafish</name>
    <name type="synonym">Brachydanio rerio</name>
    <dbReference type="NCBI Taxonomy" id="7955"/>
    <lineage>
        <taxon>Eukaryota</taxon>
        <taxon>Metazoa</taxon>
        <taxon>Chordata</taxon>
        <taxon>Craniata</taxon>
        <taxon>Vertebrata</taxon>
        <taxon>Euteleostomi</taxon>
        <taxon>Actinopterygii</taxon>
        <taxon>Neopterygii</taxon>
        <taxon>Teleostei</taxon>
        <taxon>Ostariophysi</taxon>
        <taxon>Cypriniformes</taxon>
        <taxon>Danionidae</taxon>
        <taxon>Danioninae</taxon>
        <taxon>Danio</taxon>
    </lineage>
</organism>
<dbReference type="GeneID" id="569231"/>
<dbReference type="Pfam" id="PF23289">
    <property type="entry name" value="Spectrin_5"/>
    <property type="match status" value="1"/>
</dbReference>
<evidence type="ECO:0000259" key="7">
    <source>
        <dbReference type="PROSITE" id="PS50010"/>
    </source>
</evidence>
<dbReference type="CTD" id="569231"/>
<feature type="region of interest" description="Disordered" evidence="5">
    <location>
        <begin position="531"/>
        <end position="587"/>
    </location>
</feature>
<dbReference type="InterPro" id="IPR056466">
    <property type="entry name" value="Spectrin_DBS"/>
</dbReference>
<dbReference type="PROSITE" id="PS00741">
    <property type="entry name" value="DH_1"/>
    <property type="match status" value="1"/>
</dbReference>
<dbReference type="ZFIN" id="ZDB-GENE-081104-416">
    <property type="gene designation" value="mcf2lb"/>
</dbReference>
<keyword evidence="1" id="KW-0597">Phosphoprotein</keyword>
<dbReference type="Pfam" id="PF00621">
    <property type="entry name" value="RhoGEF"/>
    <property type="match status" value="1"/>
</dbReference>
<sequence>MDVQNRRKTICIPLAEVEKYYHFSRRCQWLQNEIMQKESSPLFAADVITELKRQFAFLSGGRAQDGSPIIIFPEYPSFCEIGDQEFRNVLTYLTSIPSLSAAGVGFIVVIDRRQDRWTCLKGTLLRISGWFPANLRLVLVLRPSAILQRTLSDVFFKLHRDDFKVPVIMLSSVADLHTYIERNQLTQELGGSQYYCHKTWISHRTDLESFAALVKRMAQRLQVFGRELAETELPSNHLTASSLLNTHTSRKDIFKEDMAGALSQGRKILENIREPVRRDPDSSLNPDQLENLATVHRLLSQLNESSTAFDEFWIQHQNKLELCLKVCQFEHNFQQLRTELDRATETLNAFSAVGISPAQTEHLLQELTNHEKKVCEVLDRVRSLVAEGQGLIDSSQILDDSIAAKCSELEKASENLTQELKDKQTKLTQAMDLHKRLDMMCKWCDDGIYMLASQPLDKCQSQEGAESALSELECYLETANEKQKWEISTVWQEYDNILNNELREQVTRAFEKKASLQEMFDRRRVSLKKLAAKQTRPVQPVAPSPESLSSPAHRDHESICISEDSDSRGSCKQINSDQVDRSSRNASVSEEEETLAVLRRHVMNELLETERAYVEELMCVLQGYAAEMDNPSMAPLIPAALQNKKDVLFGNMQEIYNFHKRIFLRELETYTDYPELVGRCFLDWMGELQIYEKYCHNKPRSESLWRQCSDCAFFQECQKKLEHKLGLDSYLLKPVQRITKYQLLIKEMIKYSKGCEGSVELQAALSSILGILKAVNDSMHLIAITGYDGNLGDLGRLLMQGSFSVWAEHKRGHVKVMELARFKPMQRHLFLHEKALLFCKRREESGEGYEKAPSYSFKQELSMAAIGITEHAKGDSKKFEIWSSSRDEVYTIQAASEEVKTIWVTEIRKLLTGQLEACKERIFEEPKNEASQQRAPEQFTSESSSTNRLVRNERSSLKSDGVEKQKREEERGKELESIFESRTAERAKGSSFSFETKPKRQDVRSDPTPLETGPHPNLGGVRWFSTSSLFQSRRRGTHTEYTCWMKGSLSLDASVEHDGYFSAEEQANSDPEEEREDKLSEEEPQPVRIDEEIQCFEETEEPEE</sequence>
<dbReference type="SMART" id="SM00516">
    <property type="entry name" value="SEC14"/>
    <property type="match status" value="1"/>
</dbReference>
<dbReference type="SMART" id="SM00325">
    <property type="entry name" value="RhoGEF"/>
    <property type="match status" value="1"/>
</dbReference>
<dbReference type="InterPro" id="IPR055251">
    <property type="entry name" value="SOS1_NGEF_PH"/>
</dbReference>
<dbReference type="InterPro" id="IPR001849">
    <property type="entry name" value="PH_domain"/>
</dbReference>
<protein>
    <submittedName>
        <fullName evidence="10 11">Guanine nucleotide exchange factor DBS isoform X1</fullName>
    </submittedName>
</protein>
<feature type="coiled-coil region" evidence="4">
    <location>
        <begin position="406"/>
        <end position="433"/>
    </location>
</feature>
<evidence type="ECO:0000256" key="3">
    <source>
        <dbReference type="ARBA" id="ARBA00049987"/>
    </source>
</evidence>
<dbReference type="InterPro" id="IPR051336">
    <property type="entry name" value="RhoGEF_Guanine_NuclExch_SF"/>
</dbReference>
<proteinExistence type="inferred from homology"/>
<comment type="similarity">
    <text evidence="3">Belongs to the MCF2 family.</text>
</comment>
<dbReference type="CDD" id="cd00160">
    <property type="entry name" value="RhoGEF"/>
    <property type="match status" value="1"/>
</dbReference>
<feature type="region of interest" description="Disordered" evidence="5">
    <location>
        <begin position="925"/>
        <end position="1021"/>
    </location>
</feature>
<keyword evidence="9" id="KW-1185">Reference proteome</keyword>
<evidence type="ECO:0000313" key="9">
    <source>
        <dbReference type="Proteomes" id="UP000000437"/>
    </source>
</evidence>
<feature type="compositionally biased region" description="Polar residues" evidence="5">
    <location>
        <begin position="568"/>
        <end position="577"/>
    </location>
</feature>
<feature type="compositionally biased region" description="Acidic residues" evidence="5">
    <location>
        <begin position="1092"/>
        <end position="1104"/>
    </location>
</feature>
<dbReference type="GO" id="GO:0005085">
    <property type="term" value="F:guanyl-nucleotide exchange factor activity"/>
    <property type="evidence" value="ECO:0007669"/>
    <property type="project" value="UniProtKB-KW"/>
</dbReference>
<reference evidence="10 11" key="2">
    <citation type="submission" date="2025-04" db="UniProtKB">
        <authorList>
            <consortium name="RefSeq"/>
        </authorList>
    </citation>
    <scope>IDENTIFICATION</scope>
    <source>
        <strain evidence="10 11">Tuebingen</strain>
    </source>
</reference>
<dbReference type="SUPFAM" id="SSF50729">
    <property type="entry name" value="PH domain-like"/>
    <property type="match status" value="1"/>
</dbReference>
<dbReference type="InterPro" id="IPR001251">
    <property type="entry name" value="CRAL-TRIO_dom"/>
</dbReference>
<evidence type="ECO:0000256" key="1">
    <source>
        <dbReference type="ARBA" id="ARBA00022553"/>
    </source>
</evidence>
<dbReference type="Pfam" id="PF13716">
    <property type="entry name" value="CRAL_TRIO_2"/>
    <property type="match status" value="1"/>
</dbReference>
<dbReference type="PANTHER" id="PTHR22826">
    <property type="entry name" value="RHO GUANINE EXCHANGE FACTOR-RELATED"/>
    <property type="match status" value="1"/>
</dbReference>
<dbReference type="RefSeq" id="XP_068079741.1">
    <property type="nucleotide sequence ID" value="XM_068223640.1"/>
</dbReference>